<evidence type="ECO:0000256" key="1">
    <source>
        <dbReference type="SAM" id="MobiDB-lite"/>
    </source>
</evidence>
<dbReference type="Pfam" id="PF13511">
    <property type="entry name" value="DUF4124"/>
    <property type="match status" value="1"/>
</dbReference>
<keyword evidence="2" id="KW-0732">Signal</keyword>
<dbReference type="EMBL" id="SZUA01000003">
    <property type="protein sequence ID" value="TKR29746.1"/>
    <property type="molecule type" value="Genomic_DNA"/>
</dbReference>
<feature type="chain" id="PRO_5020903612" evidence="2">
    <location>
        <begin position="33"/>
        <end position="143"/>
    </location>
</feature>
<feature type="signal peptide" evidence="2">
    <location>
        <begin position="1"/>
        <end position="32"/>
    </location>
</feature>
<dbReference type="InterPro" id="IPR025392">
    <property type="entry name" value="DUF4124"/>
</dbReference>
<dbReference type="AlphaFoldDB" id="A0A4U5JLY9"/>
<name>A0A4U5JLY9_9GAMM</name>
<organism evidence="4 5">
    <name type="scientific">Luteimonas gilva</name>
    <dbReference type="NCBI Taxonomy" id="2572684"/>
    <lineage>
        <taxon>Bacteria</taxon>
        <taxon>Pseudomonadati</taxon>
        <taxon>Pseudomonadota</taxon>
        <taxon>Gammaproteobacteria</taxon>
        <taxon>Lysobacterales</taxon>
        <taxon>Lysobacteraceae</taxon>
        <taxon>Luteimonas</taxon>
    </lineage>
</organism>
<reference evidence="4 5" key="1">
    <citation type="submission" date="2019-04" db="EMBL/GenBank/DDBJ databases">
        <title>Reference strain of H23.</title>
        <authorList>
            <person name="Luo X."/>
        </authorList>
    </citation>
    <scope>NUCLEOTIDE SEQUENCE [LARGE SCALE GENOMIC DNA]</scope>
    <source>
        <strain evidence="4 5">H23</strain>
    </source>
</reference>
<comment type="caution">
    <text evidence="4">The sequence shown here is derived from an EMBL/GenBank/DDBJ whole genome shotgun (WGS) entry which is preliminary data.</text>
</comment>
<dbReference type="OrthoDB" id="7068596at2"/>
<feature type="region of interest" description="Disordered" evidence="1">
    <location>
        <begin position="102"/>
        <end position="122"/>
    </location>
</feature>
<evidence type="ECO:0000313" key="5">
    <source>
        <dbReference type="Proteomes" id="UP000308707"/>
    </source>
</evidence>
<proteinExistence type="predicted"/>
<accession>A0A4U5JLY9</accession>
<dbReference type="Proteomes" id="UP000308707">
    <property type="component" value="Unassembled WGS sequence"/>
</dbReference>
<feature type="domain" description="DUF4124" evidence="3">
    <location>
        <begin position="22"/>
        <end position="79"/>
    </location>
</feature>
<keyword evidence="5" id="KW-1185">Reference proteome</keyword>
<evidence type="ECO:0000256" key="2">
    <source>
        <dbReference type="SAM" id="SignalP"/>
    </source>
</evidence>
<protein>
    <submittedName>
        <fullName evidence="4">DUF4124 domain-containing protein</fullName>
    </submittedName>
</protein>
<evidence type="ECO:0000313" key="4">
    <source>
        <dbReference type="EMBL" id="TKR29746.1"/>
    </source>
</evidence>
<sequence>MLQSRPVPPQEPAMLRLAIGIALCLAAAAASAQTKAAYQWKDANGVTQYSSTPPPKGDYKVRAVNTQGASLAAAAKTTQAAEDPQCTTARANLALLGGKAEVKMDSDGDGKPDKALSAEDRANQTALAEATLKANCAAPAAKP</sequence>
<gene>
    <name evidence="4" type="ORF">FCE95_16650</name>
</gene>
<evidence type="ECO:0000259" key="3">
    <source>
        <dbReference type="Pfam" id="PF13511"/>
    </source>
</evidence>